<dbReference type="EMBL" id="MLJW01000228">
    <property type="protein sequence ID" value="OIQ92564.1"/>
    <property type="molecule type" value="Genomic_DNA"/>
</dbReference>
<comment type="caution">
    <text evidence="2">The sequence shown here is derived from an EMBL/GenBank/DDBJ whole genome shotgun (WGS) entry which is preliminary data.</text>
</comment>
<gene>
    <name evidence="2" type="primary">pyrR_6</name>
    <name evidence="2" type="ORF">GALL_254730</name>
</gene>
<name>A0A1J5RKD6_9ZZZZ</name>
<dbReference type="InterPro" id="IPR029057">
    <property type="entry name" value="PRTase-like"/>
</dbReference>
<feature type="domain" description="Phosphoribosyltransferase" evidence="1">
    <location>
        <begin position="13"/>
        <end position="137"/>
    </location>
</feature>
<protein>
    <submittedName>
        <fullName evidence="2">Bifunctional protein PyrR</fullName>
    </submittedName>
</protein>
<accession>A0A1J5RKD6</accession>
<sequence>MPGSMTEPTLPEAEALLAQLVEQMRPQAGPEMALVGIHTGGVWLAERLHAALGLAIPLGSIDVSFHRDDYSSRKLHPGTRASSLNFDVEGAHIVIVDDVLYTGRTIRAAMNELFDYGRPGRIDLAVLVDRGGRELPICARYCAQALAEPLPATQELVLTRAEDGALSLTLKERRNA</sequence>
<organism evidence="2">
    <name type="scientific">mine drainage metagenome</name>
    <dbReference type="NCBI Taxonomy" id="410659"/>
    <lineage>
        <taxon>unclassified sequences</taxon>
        <taxon>metagenomes</taxon>
        <taxon>ecological metagenomes</taxon>
    </lineage>
</organism>
<evidence type="ECO:0000259" key="1">
    <source>
        <dbReference type="Pfam" id="PF00156"/>
    </source>
</evidence>
<proteinExistence type="predicted"/>
<dbReference type="SUPFAM" id="SSF53271">
    <property type="entry name" value="PRTase-like"/>
    <property type="match status" value="1"/>
</dbReference>
<reference evidence="2" key="1">
    <citation type="submission" date="2016-10" db="EMBL/GenBank/DDBJ databases">
        <title>Sequence of Gallionella enrichment culture.</title>
        <authorList>
            <person name="Poehlein A."/>
            <person name="Muehling M."/>
            <person name="Daniel R."/>
        </authorList>
    </citation>
    <scope>NUCLEOTIDE SEQUENCE</scope>
</reference>
<dbReference type="NCBIfam" id="NF003545">
    <property type="entry name" value="PRK05205.1-1"/>
    <property type="match status" value="1"/>
</dbReference>
<dbReference type="Gene3D" id="3.40.50.2020">
    <property type="match status" value="1"/>
</dbReference>
<dbReference type="AlphaFoldDB" id="A0A1J5RKD6"/>
<evidence type="ECO:0000313" key="2">
    <source>
        <dbReference type="EMBL" id="OIQ92564.1"/>
    </source>
</evidence>
<dbReference type="InterPro" id="IPR050137">
    <property type="entry name" value="PyrR_bifunctional"/>
</dbReference>
<dbReference type="PANTHER" id="PTHR11608:SF0">
    <property type="entry name" value="BIFUNCTIONAL PROTEIN PYRR"/>
    <property type="match status" value="1"/>
</dbReference>
<dbReference type="Pfam" id="PF00156">
    <property type="entry name" value="Pribosyltran"/>
    <property type="match status" value="1"/>
</dbReference>
<dbReference type="InterPro" id="IPR000836">
    <property type="entry name" value="PRTase_dom"/>
</dbReference>
<dbReference type="PANTHER" id="PTHR11608">
    <property type="entry name" value="BIFUNCTIONAL PROTEIN PYRR"/>
    <property type="match status" value="1"/>
</dbReference>
<dbReference type="CDD" id="cd06223">
    <property type="entry name" value="PRTases_typeI"/>
    <property type="match status" value="1"/>
</dbReference>